<proteinExistence type="predicted"/>
<dbReference type="InterPro" id="IPR010730">
    <property type="entry name" value="HET"/>
</dbReference>
<dbReference type="PANTHER" id="PTHR33112:SF16">
    <property type="entry name" value="HETEROKARYON INCOMPATIBILITY DOMAIN-CONTAINING PROTEIN"/>
    <property type="match status" value="1"/>
</dbReference>
<dbReference type="PANTHER" id="PTHR33112">
    <property type="entry name" value="DOMAIN PROTEIN, PUTATIVE-RELATED"/>
    <property type="match status" value="1"/>
</dbReference>
<sequence length="133" mass="15005">CIKDHKHEHDLTSALMPTRLIKIHTTIDGKIDTRIFETEPNDPVPYLTLSYCWGGDQEYGTTAETFSQSKDHIDLEELSATIRDAITVSVDMGFQYLWVDSLCIIQDNDQDRSHEIAKMPAIYSNAVCNIAAS</sequence>
<gene>
    <name evidence="2" type="ORF">EK21DRAFT_25979</name>
</gene>
<name>A0A9P4H792_9PLEO</name>
<evidence type="ECO:0000313" key="2">
    <source>
        <dbReference type="EMBL" id="KAF2028842.1"/>
    </source>
</evidence>
<feature type="non-terminal residue" evidence="2">
    <location>
        <position position="133"/>
    </location>
</feature>
<protein>
    <recommendedName>
        <fullName evidence="1">Heterokaryon incompatibility domain-containing protein</fullName>
    </recommendedName>
</protein>
<dbReference type="Pfam" id="PF06985">
    <property type="entry name" value="HET"/>
    <property type="match status" value="1"/>
</dbReference>
<keyword evidence="3" id="KW-1185">Reference proteome</keyword>
<evidence type="ECO:0000313" key="3">
    <source>
        <dbReference type="Proteomes" id="UP000799777"/>
    </source>
</evidence>
<organism evidence="2 3">
    <name type="scientific">Setomelanomma holmii</name>
    <dbReference type="NCBI Taxonomy" id="210430"/>
    <lineage>
        <taxon>Eukaryota</taxon>
        <taxon>Fungi</taxon>
        <taxon>Dikarya</taxon>
        <taxon>Ascomycota</taxon>
        <taxon>Pezizomycotina</taxon>
        <taxon>Dothideomycetes</taxon>
        <taxon>Pleosporomycetidae</taxon>
        <taxon>Pleosporales</taxon>
        <taxon>Pleosporineae</taxon>
        <taxon>Phaeosphaeriaceae</taxon>
        <taxon>Setomelanomma</taxon>
    </lineage>
</organism>
<comment type="caution">
    <text evidence="2">The sequence shown here is derived from an EMBL/GenBank/DDBJ whole genome shotgun (WGS) entry which is preliminary data.</text>
</comment>
<evidence type="ECO:0000259" key="1">
    <source>
        <dbReference type="Pfam" id="PF06985"/>
    </source>
</evidence>
<feature type="domain" description="Heterokaryon incompatibility" evidence="1">
    <location>
        <begin position="46"/>
        <end position="132"/>
    </location>
</feature>
<dbReference type="AlphaFoldDB" id="A0A9P4H792"/>
<dbReference type="Proteomes" id="UP000799777">
    <property type="component" value="Unassembled WGS sequence"/>
</dbReference>
<dbReference type="EMBL" id="ML978208">
    <property type="protein sequence ID" value="KAF2028842.1"/>
    <property type="molecule type" value="Genomic_DNA"/>
</dbReference>
<reference evidence="2" key="1">
    <citation type="journal article" date="2020" name="Stud. Mycol.">
        <title>101 Dothideomycetes genomes: a test case for predicting lifestyles and emergence of pathogens.</title>
        <authorList>
            <person name="Haridas S."/>
            <person name="Albert R."/>
            <person name="Binder M."/>
            <person name="Bloem J."/>
            <person name="Labutti K."/>
            <person name="Salamov A."/>
            <person name="Andreopoulos B."/>
            <person name="Baker S."/>
            <person name="Barry K."/>
            <person name="Bills G."/>
            <person name="Bluhm B."/>
            <person name="Cannon C."/>
            <person name="Castanera R."/>
            <person name="Culley D."/>
            <person name="Daum C."/>
            <person name="Ezra D."/>
            <person name="Gonzalez J."/>
            <person name="Henrissat B."/>
            <person name="Kuo A."/>
            <person name="Liang C."/>
            <person name="Lipzen A."/>
            <person name="Lutzoni F."/>
            <person name="Magnuson J."/>
            <person name="Mondo S."/>
            <person name="Nolan M."/>
            <person name="Ohm R."/>
            <person name="Pangilinan J."/>
            <person name="Park H.-J."/>
            <person name="Ramirez L."/>
            <person name="Alfaro M."/>
            <person name="Sun H."/>
            <person name="Tritt A."/>
            <person name="Yoshinaga Y."/>
            <person name="Zwiers L.-H."/>
            <person name="Turgeon B."/>
            <person name="Goodwin S."/>
            <person name="Spatafora J."/>
            <person name="Crous P."/>
            <person name="Grigoriev I."/>
        </authorList>
    </citation>
    <scope>NUCLEOTIDE SEQUENCE</scope>
    <source>
        <strain evidence="2">CBS 110217</strain>
    </source>
</reference>
<feature type="non-terminal residue" evidence="2">
    <location>
        <position position="1"/>
    </location>
</feature>
<accession>A0A9P4H792</accession>
<dbReference type="OrthoDB" id="2958217at2759"/>